<evidence type="ECO:0000256" key="1">
    <source>
        <dbReference type="SAM" id="MobiDB-lite"/>
    </source>
</evidence>
<comment type="caution">
    <text evidence="2">The sequence shown here is derived from an EMBL/GenBank/DDBJ whole genome shotgun (WGS) entry which is preliminary data.</text>
</comment>
<evidence type="ECO:0000313" key="3">
    <source>
        <dbReference type="Proteomes" id="UP001153461"/>
    </source>
</evidence>
<accession>A0A9W4MVL3</accession>
<dbReference type="Proteomes" id="UP001153461">
    <property type="component" value="Unassembled WGS sequence"/>
</dbReference>
<reference evidence="2" key="1">
    <citation type="submission" date="2021-07" db="EMBL/GenBank/DDBJ databases">
        <authorList>
            <person name="Branca A.L. A."/>
        </authorList>
    </citation>
    <scope>NUCLEOTIDE SEQUENCE</scope>
</reference>
<name>A0A9W4MVL3_PENNA</name>
<feature type="region of interest" description="Disordered" evidence="1">
    <location>
        <begin position="1"/>
        <end position="46"/>
    </location>
</feature>
<evidence type="ECO:0000313" key="2">
    <source>
        <dbReference type="EMBL" id="CAG8130529.1"/>
    </source>
</evidence>
<organism evidence="2 3">
    <name type="scientific">Penicillium nalgiovense</name>
    <dbReference type="NCBI Taxonomy" id="60175"/>
    <lineage>
        <taxon>Eukaryota</taxon>
        <taxon>Fungi</taxon>
        <taxon>Dikarya</taxon>
        <taxon>Ascomycota</taxon>
        <taxon>Pezizomycotina</taxon>
        <taxon>Eurotiomycetes</taxon>
        <taxon>Eurotiomycetidae</taxon>
        <taxon>Eurotiales</taxon>
        <taxon>Aspergillaceae</taxon>
        <taxon>Penicillium</taxon>
    </lineage>
</organism>
<proteinExistence type="predicted"/>
<feature type="compositionally biased region" description="Polar residues" evidence="1">
    <location>
        <begin position="31"/>
        <end position="40"/>
    </location>
</feature>
<dbReference type="EMBL" id="CAJVNV010000245">
    <property type="protein sequence ID" value="CAG8130529.1"/>
    <property type="molecule type" value="Genomic_DNA"/>
</dbReference>
<sequence length="145" mass="16094">MDHPTSPCPCDRPAKRQCRVSHDPEDENELQSHPQQSSDSAAIEAEVPVPTPGSLTAEFMKLLHHNDALATPALKLLDLYFCLWECYILQGLNEWLASDSDILLQLCDEQTLILWDRKRAVQALCNGVVSALQASDPKSFIVNGP</sequence>
<dbReference type="OrthoDB" id="5404651at2759"/>
<gene>
    <name evidence="2" type="ORF">PNAL_LOCUS5523</name>
</gene>
<dbReference type="AlphaFoldDB" id="A0A9W4MVL3"/>
<protein>
    <submittedName>
        <fullName evidence="2">Uncharacterized protein</fullName>
    </submittedName>
</protein>